<accession>A0AAV0VPE4</accession>
<keyword evidence="3" id="KW-1185">Reference proteome</keyword>
<evidence type="ECO:0000313" key="3">
    <source>
        <dbReference type="Proteomes" id="UP001160148"/>
    </source>
</evidence>
<gene>
    <name evidence="2" type="ORF">MEUPH1_LOCUS2983</name>
</gene>
<evidence type="ECO:0000313" key="2">
    <source>
        <dbReference type="EMBL" id="CAI6346034.1"/>
    </source>
</evidence>
<protein>
    <submittedName>
        <fullName evidence="2">Uncharacterized protein</fullName>
    </submittedName>
</protein>
<dbReference type="EMBL" id="CARXXK010000001">
    <property type="protein sequence ID" value="CAI6346034.1"/>
    <property type="molecule type" value="Genomic_DNA"/>
</dbReference>
<dbReference type="Proteomes" id="UP001160148">
    <property type="component" value="Unassembled WGS sequence"/>
</dbReference>
<reference evidence="2 3" key="1">
    <citation type="submission" date="2023-01" db="EMBL/GenBank/DDBJ databases">
        <authorList>
            <person name="Whitehead M."/>
        </authorList>
    </citation>
    <scope>NUCLEOTIDE SEQUENCE [LARGE SCALE GENOMIC DNA]</scope>
</reference>
<name>A0AAV0VPE4_9HEMI</name>
<feature type="region of interest" description="Disordered" evidence="1">
    <location>
        <begin position="227"/>
        <end position="250"/>
    </location>
</feature>
<organism evidence="2 3">
    <name type="scientific">Macrosiphum euphorbiae</name>
    <name type="common">potato aphid</name>
    <dbReference type="NCBI Taxonomy" id="13131"/>
    <lineage>
        <taxon>Eukaryota</taxon>
        <taxon>Metazoa</taxon>
        <taxon>Ecdysozoa</taxon>
        <taxon>Arthropoda</taxon>
        <taxon>Hexapoda</taxon>
        <taxon>Insecta</taxon>
        <taxon>Pterygota</taxon>
        <taxon>Neoptera</taxon>
        <taxon>Paraneoptera</taxon>
        <taxon>Hemiptera</taxon>
        <taxon>Sternorrhyncha</taxon>
        <taxon>Aphidomorpha</taxon>
        <taxon>Aphidoidea</taxon>
        <taxon>Aphididae</taxon>
        <taxon>Macrosiphini</taxon>
        <taxon>Macrosiphum</taxon>
    </lineage>
</organism>
<proteinExistence type="predicted"/>
<dbReference type="AlphaFoldDB" id="A0AAV0VPE4"/>
<evidence type="ECO:0000256" key="1">
    <source>
        <dbReference type="SAM" id="MobiDB-lite"/>
    </source>
</evidence>
<sequence length="250" mass="29342">MEYSPKGNDIALEFASRACNLYSAEHEWIIVWLKAKGRLASNIAKKSVELAKDDTIQLCFILMACTENPKLLSKSIIDNLITKLTNVQNSCVDQVLGLYYLKQEQDYAKAKINLCRGKAAGQFNSALQFQNVNDTFKKRHLIFVRPLFNVGRYIKPNEFLNVLFENLKDLINYKWSIEEKNMVDYTFDWFNRILKLNIDGDNFNDGNKTTINEKNLSWRKQRVDLSENKSNEIHQQKNESWRKQRNPRYE</sequence>
<comment type="caution">
    <text evidence="2">The sequence shown here is derived from an EMBL/GenBank/DDBJ whole genome shotgun (WGS) entry which is preliminary data.</text>
</comment>